<dbReference type="InterPro" id="IPR011050">
    <property type="entry name" value="Pectin_lyase_fold/virulence"/>
</dbReference>
<dbReference type="Proteomes" id="UP000535937">
    <property type="component" value="Unassembled WGS sequence"/>
</dbReference>
<proteinExistence type="inferred from homology"/>
<keyword evidence="1" id="KW-1015">Disulfide bond</keyword>
<comment type="catalytic activity">
    <reaction evidence="4">
        <text>Eliminative cleavage of (1-&gt;4)-alpha-D-galacturonan methyl ester to give oligosaccharides with 4-deoxy-6-O-methyl-alpha-D-galact-4-enuronosyl groups at their non-reducing ends.</text>
        <dbReference type="EC" id="4.2.2.10"/>
    </reaction>
</comment>
<dbReference type="GO" id="GO:0005576">
    <property type="term" value="C:extracellular region"/>
    <property type="evidence" value="ECO:0007669"/>
    <property type="project" value="UniProtKB-SubCell"/>
</dbReference>
<dbReference type="SMART" id="SM00656">
    <property type="entry name" value="Amb_all"/>
    <property type="match status" value="1"/>
</dbReference>
<dbReference type="CDD" id="cd00161">
    <property type="entry name" value="beta-trefoil_Ricin-like"/>
    <property type="match status" value="1"/>
</dbReference>
<protein>
    <recommendedName>
        <fullName evidence="6">pectin lyase</fullName>
        <ecNumber evidence="6">4.2.2.10</ecNumber>
    </recommendedName>
</protein>
<keyword evidence="7" id="KW-0119">Carbohydrate metabolism</keyword>
<keyword evidence="7" id="KW-0964">Secreted</keyword>
<dbReference type="Pfam" id="PF14200">
    <property type="entry name" value="RicinB_lectin_2"/>
    <property type="match status" value="2"/>
</dbReference>
<evidence type="ECO:0000313" key="12">
    <source>
        <dbReference type="Proteomes" id="UP000535937"/>
    </source>
</evidence>
<comment type="similarity">
    <text evidence="7">Belongs to the polysaccharide lyase 1 family.</text>
</comment>
<reference evidence="11 12" key="1">
    <citation type="submission" date="2020-08" db="EMBL/GenBank/DDBJ databases">
        <title>Genomic Encyclopedia of Type Strains, Phase III (KMG-III): the genomes of soil and plant-associated and newly described type strains.</title>
        <authorList>
            <person name="Whitman W."/>
        </authorList>
    </citation>
    <scope>NUCLEOTIDE SEQUENCE [LARGE SCALE GENOMIC DNA]</scope>
    <source>
        <strain evidence="11 12">CECT 8799</strain>
    </source>
</reference>
<organism evidence="11 12">
    <name type="scientific">Microbulbifer rhizosphaerae</name>
    <dbReference type="NCBI Taxonomy" id="1562603"/>
    <lineage>
        <taxon>Bacteria</taxon>
        <taxon>Pseudomonadati</taxon>
        <taxon>Pseudomonadota</taxon>
        <taxon>Gammaproteobacteria</taxon>
        <taxon>Cellvibrionales</taxon>
        <taxon>Microbulbiferaceae</taxon>
        <taxon>Microbulbifer</taxon>
    </lineage>
</organism>
<dbReference type="InterPro" id="IPR035992">
    <property type="entry name" value="Ricin_B-like_lectins"/>
</dbReference>
<dbReference type="PANTHER" id="PTHR31683">
    <property type="entry name" value="PECTATE LYASE 18-RELATED"/>
    <property type="match status" value="1"/>
</dbReference>
<dbReference type="EMBL" id="JACHWZ010000017">
    <property type="protein sequence ID" value="MBB3062513.1"/>
    <property type="molecule type" value="Genomic_DNA"/>
</dbReference>
<evidence type="ECO:0000256" key="3">
    <source>
        <dbReference type="ARBA" id="ARBA00023239"/>
    </source>
</evidence>
<feature type="domain" description="Ricin B lectin" evidence="9">
    <location>
        <begin position="41"/>
        <end position="176"/>
    </location>
</feature>
<evidence type="ECO:0000256" key="2">
    <source>
        <dbReference type="ARBA" id="ARBA00023180"/>
    </source>
</evidence>
<feature type="chain" id="PRO_5031100609" description="pectin lyase" evidence="8">
    <location>
        <begin position="32"/>
        <end position="524"/>
    </location>
</feature>
<evidence type="ECO:0000313" key="11">
    <source>
        <dbReference type="EMBL" id="MBB3062513.1"/>
    </source>
</evidence>
<dbReference type="PROSITE" id="PS50231">
    <property type="entry name" value="RICIN_B_LECTIN"/>
    <property type="match status" value="1"/>
</dbReference>
<dbReference type="InterPro" id="IPR045032">
    <property type="entry name" value="PEL"/>
</dbReference>
<keyword evidence="7" id="KW-0624">Polysaccharide degradation</keyword>
<evidence type="ECO:0000256" key="8">
    <source>
        <dbReference type="SAM" id="SignalP"/>
    </source>
</evidence>
<evidence type="ECO:0000256" key="7">
    <source>
        <dbReference type="RuleBase" id="RU361173"/>
    </source>
</evidence>
<keyword evidence="12" id="KW-1185">Reference proteome</keyword>
<dbReference type="Gene3D" id="2.80.10.50">
    <property type="match status" value="3"/>
</dbReference>
<dbReference type="PANTHER" id="PTHR31683:SF67">
    <property type="entry name" value="PECTIN LYASE F-RELATED"/>
    <property type="match status" value="1"/>
</dbReference>
<keyword evidence="2" id="KW-0325">Glycoprotein</keyword>
<keyword evidence="3 7" id="KW-0456">Lyase</keyword>
<keyword evidence="8" id="KW-0732">Signal</keyword>
<feature type="signal peptide" evidence="8">
    <location>
        <begin position="1"/>
        <end position="31"/>
    </location>
</feature>
<evidence type="ECO:0000256" key="4">
    <source>
        <dbReference type="ARBA" id="ARBA00036818"/>
    </source>
</evidence>
<dbReference type="SMART" id="SM00458">
    <property type="entry name" value="RICIN"/>
    <property type="match status" value="1"/>
</dbReference>
<evidence type="ECO:0000259" key="9">
    <source>
        <dbReference type="SMART" id="SM00458"/>
    </source>
</evidence>
<dbReference type="InterPro" id="IPR002022">
    <property type="entry name" value="Pec_lyase"/>
</dbReference>
<name>A0A7W4WF48_9GAMM</name>
<dbReference type="GO" id="GO:0000272">
    <property type="term" value="P:polysaccharide catabolic process"/>
    <property type="evidence" value="ECO:0007669"/>
    <property type="project" value="UniProtKB-KW"/>
</dbReference>
<evidence type="ECO:0000256" key="1">
    <source>
        <dbReference type="ARBA" id="ARBA00023157"/>
    </source>
</evidence>
<dbReference type="Pfam" id="PF00544">
    <property type="entry name" value="Pectate_lyase_4"/>
    <property type="match status" value="1"/>
</dbReference>
<dbReference type="Gene3D" id="2.160.20.10">
    <property type="entry name" value="Single-stranded right-handed beta-helix, Pectin lyase-like"/>
    <property type="match status" value="1"/>
</dbReference>
<sequence>MNKILSSTARPWLTILSVTLVIALSSAHSRAANCTQAPLSGQLYKITNLGSGHNLDVAGASTEAGANVLQWTDNGRTNQQFTLNDLGNGYWSIIARHSGQSLDVWEWSSADGGDIRQWTSTGASNQQWQLKKSTTGAWNIVSRYSGKSLTAESSARGANVHQYSDSASGLQRWYFNPVSGGCGQSVDGFASQSGSDGLSTTTGGGSATPVTVTSCSALKSALESSGAAVVQVPDNTTIDCLTEGRPLAACQVACPDYQDSGEFTYRIPVGSQTCVELGSDSNDTTTVYRFDTRINVADNKTLVGLGANSTIEGASLNLSGAKNVIVRNLSIANVNPHLVEGGDGITLDGSSHVWVDHVGFSMISDGHVDIRDSANVTLSNNHFDGRNNYVCANQHWYTSAVVNSQVTYHHNFFDYTGGRNPKLDGSTTRGHLYNNYYLEVTYFGINASNGAHALVESNYFADTRYPHWNESGYMSASGNVYTGQSATDSERDSGDTVFWDVNMYNYSPDDASGLTSLDGTTGPR</sequence>
<dbReference type="InterPro" id="IPR012334">
    <property type="entry name" value="Pectin_lyas_fold"/>
</dbReference>
<evidence type="ECO:0000256" key="5">
    <source>
        <dbReference type="ARBA" id="ARBA00037631"/>
    </source>
</evidence>
<dbReference type="RefSeq" id="WP_183461871.1">
    <property type="nucleotide sequence ID" value="NZ_JACHWZ010000017.1"/>
</dbReference>
<feature type="domain" description="Pectate lyase" evidence="10">
    <location>
        <begin position="268"/>
        <end position="466"/>
    </location>
</feature>
<comment type="subcellular location">
    <subcellularLocation>
        <location evidence="7">Secreted</location>
    </subcellularLocation>
</comment>
<comment type="function">
    <text evidence="5">Pectinolytic enzymes consist of four classes of enzymes: pectin lyase, polygalacturonase, pectin methylesterase and rhamnogalacturonase. Among pectinolytic enzymes, pectin lyase is the most important in depolymerization of pectin, since it cleaves internal glycosidic bonds of highly methylated pectins.</text>
</comment>
<dbReference type="EC" id="4.2.2.10" evidence="6"/>
<dbReference type="GO" id="GO:0047490">
    <property type="term" value="F:pectin lyase activity"/>
    <property type="evidence" value="ECO:0007669"/>
    <property type="project" value="UniProtKB-EC"/>
</dbReference>
<evidence type="ECO:0000259" key="10">
    <source>
        <dbReference type="SMART" id="SM00656"/>
    </source>
</evidence>
<dbReference type="SUPFAM" id="SSF50370">
    <property type="entry name" value="Ricin B-like lectins"/>
    <property type="match status" value="1"/>
</dbReference>
<dbReference type="InterPro" id="IPR000772">
    <property type="entry name" value="Ricin_B_lectin"/>
</dbReference>
<dbReference type="SUPFAM" id="SSF51126">
    <property type="entry name" value="Pectin lyase-like"/>
    <property type="match status" value="1"/>
</dbReference>
<evidence type="ECO:0000256" key="6">
    <source>
        <dbReference type="ARBA" id="ARBA00039082"/>
    </source>
</evidence>
<accession>A0A7W4WF48</accession>
<comment type="caution">
    <text evidence="11">The sequence shown here is derived from an EMBL/GenBank/DDBJ whole genome shotgun (WGS) entry which is preliminary data.</text>
</comment>
<dbReference type="GO" id="GO:0030570">
    <property type="term" value="F:pectate lyase activity"/>
    <property type="evidence" value="ECO:0007669"/>
    <property type="project" value="InterPro"/>
</dbReference>
<dbReference type="AlphaFoldDB" id="A0A7W4WF48"/>
<gene>
    <name evidence="11" type="ORF">FHS09_003362</name>
</gene>